<evidence type="ECO:0000313" key="9">
    <source>
        <dbReference type="EMBL" id="MCT8971469.1"/>
    </source>
</evidence>
<dbReference type="InterPro" id="IPR051679">
    <property type="entry name" value="DASS-Related_Transporters"/>
</dbReference>
<gene>
    <name evidence="9" type="ORF">MUB46_06335</name>
</gene>
<feature type="transmembrane region" description="Helical" evidence="7">
    <location>
        <begin position="401"/>
        <end position="434"/>
    </location>
</feature>
<keyword evidence="10" id="KW-1185">Reference proteome</keyword>
<dbReference type="Pfam" id="PF03600">
    <property type="entry name" value="CitMHS"/>
    <property type="match status" value="1"/>
</dbReference>
<proteinExistence type="predicted"/>
<sequence length="591" mass="62213">MNFDQTFLFALFAGVFAMMLWGRFRYDVIAFSALLIAIVVGVVPKEDAFAGFGHPATIIVALVLVVSRGLVNSGAIEIVMRVIADGGKSVGSHIVKLAGIGAALSAFMNNVAALALLMPVDIQAAVKAGRSPAITLMPLSFATILGGLVTLIGTPPNIIIASFRERTLGESYHMFDFAPVGLACAVVGVAFVATIGWRLIPKSATERNTGAELRDIHGYIAELVVGEKSTAVGQKVADLDEVAEEHEVSVVGLVRRGTRLPGGARREEIQSGDLLVVDATPSAIDAFVGALKLGFIGEEKHRQAAGADLEVIEVVVPQDARIVGRSSDDVRLLSRYGVTLLGISRRGKRFRERVRRLPIEAGDILLLLGPVERIEDASMRIGALPLAKRGLQVTQHGRAGLAAGIFGLAVAAASFGVVYLPVALAAVVVVYVLTDIIPLREVYEDIEWPVVVLLGSMIPLGIALENAGGTQLIAQSLVTIAAGTPPWVVLTLLMVVTMTLSDVLNNTATAVIAAPVAVDIANSLGTSPDPFLMAVAVAASCAFLTPIGHKNNTLILGPGGYAFGDYWRMGLPLEIIVIAVAIPTIMIVWPF</sequence>
<dbReference type="EMBL" id="JALIDZ010000003">
    <property type="protein sequence ID" value="MCT8971469.1"/>
    <property type="molecule type" value="Genomic_DNA"/>
</dbReference>
<feature type="domain" description="RCK C-terminal" evidence="8">
    <location>
        <begin position="298"/>
        <end position="383"/>
    </location>
</feature>
<keyword evidence="2" id="KW-0813">Transport</keyword>
<dbReference type="AlphaFoldDB" id="A0AAW5QVD4"/>
<keyword evidence="5 7" id="KW-1133">Transmembrane helix</keyword>
<evidence type="ECO:0000256" key="1">
    <source>
        <dbReference type="ARBA" id="ARBA00004141"/>
    </source>
</evidence>
<dbReference type="Proteomes" id="UP001320898">
    <property type="component" value="Unassembled WGS sequence"/>
</dbReference>
<dbReference type="GO" id="GO:0006813">
    <property type="term" value="P:potassium ion transport"/>
    <property type="evidence" value="ECO:0007669"/>
    <property type="project" value="InterPro"/>
</dbReference>
<evidence type="ECO:0000256" key="4">
    <source>
        <dbReference type="ARBA" id="ARBA00022737"/>
    </source>
</evidence>
<feature type="transmembrane region" description="Helical" evidence="7">
    <location>
        <begin position="446"/>
        <end position="464"/>
    </location>
</feature>
<evidence type="ECO:0000259" key="8">
    <source>
        <dbReference type="PROSITE" id="PS51202"/>
    </source>
</evidence>
<dbReference type="PANTHER" id="PTHR43652">
    <property type="entry name" value="BASIC AMINO ACID ANTIPORTER YFCC-RELATED"/>
    <property type="match status" value="1"/>
</dbReference>
<dbReference type="Pfam" id="PF02080">
    <property type="entry name" value="TrkA_C"/>
    <property type="match status" value="2"/>
</dbReference>
<feature type="domain" description="RCK C-terminal" evidence="8">
    <location>
        <begin position="208"/>
        <end position="293"/>
    </location>
</feature>
<dbReference type="PROSITE" id="PS51202">
    <property type="entry name" value="RCK_C"/>
    <property type="match status" value="2"/>
</dbReference>
<dbReference type="InterPro" id="IPR004680">
    <property type="entry name" value="Cit_transptr-like_dom"/>
</dbReference>
<feature type="transmembrane region" description="Helical" evidence="7">
    <location>
        <begin position="569"/>
        <end position="589"/>
    </location>
</feature>
<accession>A0AAW5QVD4</accession>
<keyword evidence="4" id="KW-0677">Repeat</keyword>
<organism evidence="9 10">
    <name type="scientific">Microbaculum marinisediminis</name>
    <dbReference type="NCBI Taxonomy" id="2931392"/>
    <lineage>
        <taxon>Bacteria</taxon>
        <taxon>Pseudomonadati</taxon>
        <taxon>Pseudomonadota</taxon>
        <taxon>Alphaproteobacteria</taxon>
        <taxon>Hyphomicrobiales</taxon>
        <taxon>Tepidamorphaceae</taxon>
        <taxon>Microbaculum</taxon>
    </lineage>
</organism>
<evidence type="ECO:0000256" key="5">
    <source>
        <dbReference type="ARBA" id="ARBA00022989"/>
    </source>
</evidence>
<feature type="transmembrane region" description="Helical" evidence="7">
    <location>
        <begin position="6"/>
        <end position="21"/>
    </location>
</feature>
<dbReference type="InterPro" id="IPR036721">
    <property type="entry name" value="RCK_C_sf"/>
</dbReference>
<keyword evidence="3 7" id="KW-0812">Transmembrane</keyword>
<feature type="transmembrane region" description="Helical" evidence="7">
    <location>
        <begin position="180"/>
        <end position="200"/>
    </location>
</feature>
<feature type="transmembrane region" description="Helical" evidence="7">
    <location>
        <begin position="531"/>
        <end position="549"/>
    </location>
</feature>
<evidence type="ECO:0000313" key="10">
    <source>
        <dbReference type="Proteomes" id="UP001320898"/>
    </source>
</evidence>
<name>A0AAW5QVD4_9HYPH</name>
<feature type="transmembrane region" description="Helical" evidence="7">
    <location>
        <begin position="139"/>
        <end position="160"/>
    </location>
</feature>
<evidence type="ECO:0000256" key="7">
    <source>
        <dbReference type="SAM" id="Phobius"/>
    </source>
</evidence>
<keyword evidence="6 7" id="KW-0472">Membrane</keyword>
<feature type="transmembrane region" description="Helical" evidence="7">
    <location>
        <begin position="476"/>
        <end position="497"/>
    </location>
</feature>
<feature type="transmembrane region" description="Helical" evidence="7">
    <location>
        <begin position="28"/>
        <end position="44"/>
    </location>
</feature>
<reference evidence="9 10" key="1">
    <citation type="submission" date="2022-04" db="EMBL/GenBank/DDBJ databases">
        <authorList>
            <person name="Ye Y.-Q."/>
            <person name="Du Z.-J."/>
        </authorList>
    </citation>
    <scope>NUCLEOTIDE SEQUENCE [LARGE SCALE GENOMIC DNA]</scope>
    <source>
        <strain evidence="9 10">A6E488</strain>
    </source>
</reference>
<evidence type="ECO:0000256" key="3">
    <source>
        <dbReference type="ARBA" id="ARBA00022692"/>
    </source>
</evidence>
<feature type="transmembrane region" description="Helical" evidence="7">
    <location>
        <begin position="50"/>
        <end position="71"/>
    </location>
</feature>
<protein>
    <submittedName>
        <fullName evidence="9">SLC13 family permease</fullName>
    </submittedName>
</protein>
<dbReference type="SUPFAM" id="SSF116726">
    <property type="entry name" value="TrkA C-terminal domain-like"/>
    <property type="match status" value="2"/>
</dbReference>
<dbReference type="RefSeq" id="WP_261615050.1">
    <property type="nucleotide sequence ID" value="NZ_JALIDZ010000003.1"/>
</dbReference>
<evidence type="ECO:0000256" key="6">
    <source>
        <dbReference type="ARBA" id="ARBA00023136"/>
    </source>
</evidence>
<dbReference type="GO" id="GO:0005886">
    <property type="term" value="C:plasma membrane"/>
    <property type="evidence" value="ECO:0007669"/>
    <property type="project" value="TreeGrafter"/>
</dbReference>
<dbReference type="GO" id="GO:0008324">
    <property type="term" value="F:monoatomic cation transmembrane transporter activity"/>
    <property type="evidence" value="ECO:0007669"/>
    <property type="project" value="InterPro"/>
</dbReference>
<dbReference type="InterPro" id="IPR006037">
    <property type="entry name" value="RCK_C"/>
</dbReference>
<evidence type="ECO:0000256" key="2">
    <source>
        <dbReference type="ARBA" id="ARBA00022448"/>
    </source>
</evidence>
<dbReference type="Gene3D" id="3.30.70.1450">
    <property type="entry name" value="Regulator of K+ conductance, C-terminal domain"/>
    <property type="match status" value="2"/>
</dbReference>
<comment type="subcellular location">
    <subcellularLocation>
        <location evidence="1">Membrane</location>
        <topology evidence="1">Multi-pass membrane protein</topology>
    </subcellularLocation>
</comment>
<dbReference type="PANTHER" id="PTHR43652:SF2">
    <property type="entry name" value="BASIC AMINO ACID ANTIPORTER YFCC-RELATED"/>
    <property type="match status" value="1"/>
</dbReference>
<comment type="caution">
    <text evidence="9">The sequence shown here is derived from an EMBL/GenBank/DDBJ whole genome shotgun (WGS) entry which is preliminary data.</text>
</comment>